<comment type="caution">
    <text evidence="2">The sequence shown here is derived from an EMBL/GenBank/DDBJ whole genome shotgun (WGS) entry which is preliminary data.</text>
</comment>
<dbReference type="GO" id="GO:0043021">
    <property type="term" value="F:ribonucleoprotein complex binding"/>
    <property type="evidence" value="ECO:0007669"/>
    <property type="project" value="TreeGrafter"/>
</dbReference>
<feature type="domain" description="Ribosomal protein eL8/eL30/eS12/Gadd45" evidence="1">
    <location>
        <begin position="12"/>
        <end position="101"/>
    </location>
</feature>
<gene>
    <name evidence="2" type="ORF">HaLaN_26032</name>
</gene>
<sequence>MAGAGVAVTGAAHRWYVCGLREVRKAVRAKRARAVIIAPNIESVGAEGGLDDALSEILQLCEEQGTPALFAMSRKKMGELYGFRKRVSAVGLLQANGVEDLFPLLVKLGREGRAQWEALAPAAKQQVLLDGDVHREMTM</sequence>
<dbReference type="Pfam" id="PF01248">
    <property type="entry name" value="Ribosomal_L7Ae"/>
    <property type="match status" value="1"/>
</dbReference>
<dbReference type="InterPro" id="IPR004038">
    <property type="entry name" value="Ribosomal_eL8/eL30/eS12/Gad45"/>
</dbReference>
<accession>A0A6A0A594</accession>
<dbReference type="InterPro" id="IPR040051">
    <property type="entry name" value="SECISBP2"/>
</dbReference>
<name>A0A6A0A594_HAELA</name>
<organism evidence="2 3">
    <name type="scientific">Haematococcus lacustris</name>
    <name type="common">Green alga</name>
    <name type="synonym">Haematococcus pluvialis</name>
    <dbReference type="NCBI Taxonomy" id="44745"/>
    <lineage>
        <taxon>Eukaryota</taxon>
        <taxon>Viridiplantae</taxon>
        <taxon>Chlorophyta</taxon>
        <taxon>core chlorophytes</taxon>
        <taxon>Chlorophyceae</taxon>
        <taxon>CS clade</taxon>
        <taxon>Chlamydomonadales</taxon>
        <taxon>Haematococcaceae</taxon>
        <taxon>Haematococcus</taxon>
    </lineage>
</organism>
<evidence type="ECO:0000313" key="3">
    <source>
        <dbReference type="Proteomes" id="UP000485058"/>
    </source>
</evidence>
<dbReference type="PANTHER" id="PTHR13284:SF4">
    <property type="entry name" value="C2H2-TYPE DOMAIN-CONTAINING PROTEIN"/>
    <property type="match status" value="1"/>
</dbReference>
<evidence type="ECO:0000259" key="1">
    <source>
        <dbReference type="Pfam" id="PF01248"/>
    </source>
</evidence>
<protein>
    <submittedName>
        <fullName evidence="2">C2H2-type domain-containing protein</fullName>
    </submittedName>
</protein>
<dbReference type="Gene3D" id="3.30.1330.30">
    <property type="match status" value="1"/>
</dbReference>
<dbReference type="EMBL" id="BLLF01003569">
    <property type="protein sequence ID" value="GFH27669.1"/>
    <property type="molecule type" value="Genomic_DNA"/>
</dbReference>
<dbReference type="GO" id="GO:1990904">
    <property type="term" value="C:ribonucleoprotein complex"/>
    <property type="evidence" value="ECO:0007669"/>
    <property type="project" value="TreeGrafter"/>
</dbReference>
<keyword evidence="3" id="KW-1185">Reference proteome</keyword>
<reference evidence="2 3" key="1">
    <citation type="submission" date="2020-02" db="EMBL/GenBank/DDBJ databases">
        <title>Draft genome sequence of Haematococcus lacustris strain NIES-144.</title>
        <authorList>
            <person name="Morimoto D."/>
            <person name="Nakagawa S."/>
            <person name="Yoshida T."/>
            <person name="Sawayama S."/>
        </authorList>
    </citation>
    <scope>NUCLEOTIDE SEQUENCE [LARGE SCALE GENOMIC DNA]</scope>
    <source>
        <strain evidence="2 3">NIES-144</strain>
    </source>
</reference>
<dbReference type="Proteomes" id="UP000485058">
    <property type="component" value="Unassembled WGS sequence"/>
</dbReference>
<dbReference type="InterPro" id="IPR029064">
    <property type="entry name" value="Ribosomal_eL30-like_sf"/>
</dbReference>
<dbReference type="GO" id="GO:0005739">
    <property type="term" value="C:mitochondrion"/>
    <property type="evidence" value="ECO:0007669"/>
    <property type="project" value="TreeGrafter"/>
</dbReference>
<dbReference type="PANTHER" id="PTHR13284">
    <property type="entry name" value="GH01354P"/>
    <property type="match status" value="1"/>
</dbReference>
<dbReference type="GO" id="GO:0003730">
    <property type="term" value="F:mRNA 3'-UTR binding"/>
    <property type="evidence" value="ECO:0007669"/>
    <property type="project" value="TreeGrafter"/>
</dbReference>
<dbReference type="GO" id="GO:0035368">
    <property type="term" value="F:selenocysteine insertion sequence binding"/>
    <property type="evidence" value="ECO:0007669"/>
    <property type="project" value="InterPro"/>
</dbReference>
<proteinExistence type="predicted"/>
<evidence type="ECO:0000313" key="2">
    <source>
        <dbReference type="EMBL" id="GFH27669.1"/>
    </source>
</evidence>
<dbReference type="AlphaFoldDB" id="A0A6A0A594"/>
<dbReference type="SUPFAM" id="SSF55315">
    <property type="entry name" value="L30e-like"/>
    <property type="match status" value="1"/>
</dbReference>